<evidence type="ECO:0000256" key="7">
    <source>
        <dbReference type="ARBA" id="ARBA00038093"/>
    </source>
</evidence>
<evidence type="ECO:0000256" key="4">
    <source>
        <dbReference type="ARBA" id="ARBA00022723"/>
    </source>
</evidence>
<dbReference type="InterPro" id="IPR050556">
    <property type="entry name" value="Type_II_TA_system_RNase"/>
</dbReference>
<dbReference type="EC" id="3.1.-.-" evidence="8"/>
<evidence type="ECO:0000256" key="1">
    <source>
        <dbReference type="ARBA" id="ARBA00001946"/>
    </source>
</evidence>
<evidence type="ECO:0000313" key="11">
    <source>
        <dbReference type="Proteomes" id="UP000011021"/>
    </source>
</evidence>
<keyword evidence="3 8" id="KW-0540">Nuclease</keyword>
<dbReference type="RefSeq" id="WP_005674101.1">
    <property type="nucleotide sequence ID" value="NZ_CP146288.1"/>
</dbReference>
<comment type="function">
    <text evidence="8">Toxic component of a toxin-antitoxin (TA) system. An RNase.</text>
</comment>
<feature type="domain" description="PIN" evidence="9">
    <location>
        <begin position="2"/>
        <end position="127"/>
    </location>
</feature>
<dbReference type="Pfam" id="PF01850">
    <property type="entry name" value="PIN"/>
    <property type="match status" value="1"/>
</dbReference>
<keyword evidence="8" id="KW-0800">Toxin</keyword>
<keyword evidence="11" id="KW-1185">Reference proteome</keyword>
<evidence type="ECO:0000256" key="2">
    <source>
        <dbReference type="ARBA" id="ARBA00022649"/>
    </source>
</evidence>
<comment type="caution">
    <text evidence="10">The sequence shown here is derived from an EMBL/GenBank/DDBJ whole genome shotgun (WGS) entry which is preliminary data.</text>
</comment>
<dbReference type="CDD" id="cd18731">
    <property type="entry name" value="PIN_NgFitB-like"/>
    <property type="match status" value="1"/>
</dbReference>
<comment type="similarity">
    <text evidence="7 8">Belongs to the PINc/VapC protein family.</text>
</comment>
<accession>E7RYK3</accession>
<protein>
    <recommendedName>
        <fullName evidence="8">Ribonuclease VapC</fullName>
        <shortName evidence="8">RNase VapC</shortName>
        <ecNumber evidence="8">3.1.-.-</ecNumber>
    </recommendedName>
    <alternativeName>
        <fullName evidence="8">Toxin VapC</fullName>
    </alternativeName>
</protein>
<feature type="binding site" evidence="8">
    <location>
        <position position="5"/>
    </location>
    <ligand>
        <name>Mg(2+)</name>
        <dbReference type="ChEBI" id="CHEBI:18420"/>
    </ligand>
</feature>
<evidence type="ECO:0000256" key="6">
    <source>
        <dbReference type="ARBA" id="ARBA00022842"/>
    </source>
</evidence>
<keyword evidence="2 8" id="KW-1277">Toxin-antitoxin system</keyword>
<dbReference type="GO" id="GO:0016787">
    <property type="term" value="F:hydrolase activity"/>
    <property type="evidence" value="ECO:0007669"/>
    <property type="project" value="UniProtKB-KW"/>
</dbReference>
<comment type="cofactor">
    <cofactor evidence="1 8">
        <name>Mg(2+)</name>
        <dbReference type="ChEBI" id="CHEBI:18420"/>
    </cofactor>
</comment>
<gene>
    <name evidence="8" type="primary">vapC</name>
    <name evidence="10" type="ORF">HMPREF0551_1767</name>
</gene>
<dbReference type="PANTHER" id="PTHR33653:SF1">
    <property type="entry name" value="RIBONUCLEASE VAPC2"/>
    <property type="match status" value="1"/>
</dbReference>
<dbReference type="AlphaFoldDB" id="E7RYK3"/>
<dbReference type="SUPFAM" id="SSF88723">
    <property type="entry name" value="PIN domain-like"/>
    <property type="match status" value="1"/>
</dbReference>
<sequence length="140" mass="15258">MILLDTNVISEPMRREPEARVLAWLDRQPSETLFLSAITVAEIRKGIALLPAGKRQTLLAERLDKLLLPMFHGRILPFDIHTTPAYASVIAHAAAAGCTIAAADGFIAAIALQHHFSVATRDTHPFQAAGLDVINPWTTD</sequence>
<dbReference type="PANTHER" id="PTHR33653">
    <property type="entry name" value="RIBONUCLEASE VAPC2"/>
    <property type="match status" value="1"/>
</dbReference>
<proteinExistence type="inferred from homology"/>
<evidence type="ECO:0000259" key="9">
    <source>
        <dbReference type="Pfam" id="PF01850"/>
    </source>
</evidence>
<dbReference type="HAMAP" id="MF_00265">
    <property type="entry name" value="VapC_Nob1"/>
    <property type="match status" value="1"/>
</dbReference>
<evidence type="ECO:0000313" key="10">
    <source>
        <dbReference type="EMBL" id="EFV94511.1"/>
    </source>
</evidence>
<evidence type="ECO:0000256" key="3">
    <source>
        <dbReference type="ARBA" id="ARBA00022722"/>
    </source>
</evidence>
<dbReference type="HOGENOM" id="CLU_118482_8_2_4"/>
<dbReference type="InterPro" id="IPR022907">
    <property type="entry name" value="VapC_family"/>
</dbReference>
<dbReference type="GO" id="GO:0004540">
    <property type="term" value="F:RNA nuclease activity"/>
    <property type="evidence" value="ECO:0007669"/>
    <property type="project" value="InterPro"/>
</dbReference>
<dbReference type="InterPro" id="IPR002716">
    <property type="entry name" value="PIN_dom"/>
</dbReference>
<feature type="binding site" evidence="8">
    <location>
        <position position="104"/>
    </location>
    <ligand>
        <name>Mg(2+)</name>
        <dbReference type="ChEBI" id="CHEBI:18420"/>
    </ligand>
</feature>
<dbReference type="Gene3D" id="3.40.50.1010">
    <property type="entry name" value="5'-nuclease"/>
    <property type="match status" value="1"/>
</dbReference>
<keyword evidence="5 8" id="KW-0378">Hydrolase</keyword>
<organism evidence="10 11">
    <name type="scientific">Lautropia mirabilis ATCC 51599</name>
    <dbReference type="NCBI Taxonomy" id="887898"/>
    <lineage>
        <taxon>Bacteria</taxon>
        <taxon>Pseudomonadati</taxon>
        <taxon>Pseudomonadota</taxon>
        <taxon>Betaproteobacteria</taxon>
        <taxon>Burkholderiales</taxon>
        <taxon>Burkholderiaceae</taxon>
        <taxon>Lautropia</taxon>
    </lineage>
</organism>
<reference evidence="10 11" key="1">
    <citation type="submission" date="2010-12" db="EMBL/GenBank/DDBJ databases">
        <authorList>
            <person name="Muzny D."/>
            <person name="Qin X."/>
            <person name="Deng J."/>
            <person name="Jiang H."/>
            <person name="Liu Y."/>
            <person name="Qu J."/>
            <person name="Song X.-Z."/>
            <person name="Zhang L."/>
            <person name="Thornton R."/>
            <person name="Coyle M."/>
            <person name="Francisco L."/>
            <person name="Jackson L."/>
            <person name="Javaid M."/>
            <person name="Korchina V."/>
            <person name="Kovar C."/>
            <person name="Mata R."/>
            <person name="Mathew T."/>
            <person name="Ngo R."/>
            <person name="Nguyen L."/>
            <person name="Nguyen N."/>
            <person name="Okwuonu G."/>
            <person name="Ongeri F."/>
            <person name="Pham C."/>
            <person name="Simmons D."/>
            <person name="Wilczek-Boney K."/>
            <person name="Hale W."/>
            <person name="Jakkamsetti A."/>
            <person name="Pham P."/>
            <person name="Ruth R."/>
            <person name="San Lucas F."/>
            <person name="Warren J."/>
            <person name="Zhang J."/>
            <person name="Zhao Z."/>
            <person name="Zhou C."/>
            <person name="Zhu D."/>
            <person name="Lee S."/>
            <person name="Bess C."/>
            <person name="Blankenburg K."/>
            <person name="Forbes L."/>
            <person name="Fu Q."/>
            <person name="Gubbala S."/>
            <person name="Hirani K."/>
            <person name="Jayaseelan J.C."/>
            <person name="Lara F."/>
            <person name="Munidasa M."/>
            <person name="Palculict T."/>
            <person name="Patil S."/>
            <person name="Pu L.-L."/>
            <person name="Saada N."/>
            <person name="Tang L."/>
            <person name="Weissenberger G."/>
            <person name="Zhu Y."/>
            <person name="Hemphill L."/>
            <person name="Shang Y."/>
            <person name="Youmans B."/>
            <person name="Ayvaz T."/>
            <person name="Ross M."/>
            <person name="Santibanez J."/>
            <person name="Aqrawi P."/>
            <person name="Gross S."/>
            <person name="Joshi V."/>
            <person name="Fowler G."/>
            <person name="Nazareth L."/>
            <person name="Reid J."/>
            <person name="Worley K."/>
            <person name="Petrosino J."/>
            <person name="Highlander S."/>
            <person name="Gibbs R."/>
        </authorList>
    </citation>
    <scope>NUCLEOTIDE SEQUENCE [LARGE SCALE GENOMIC DNA]</scope>
    <source>
        <strain evidence="10 11">ATCC 51599</strain>
    </source>
</reference>
<dbReference type="GO" id="GO:0000287">
    <property type="term" value="F:magnesium ion binding"/>
    <property type="evidence" value="ECO:0007669"/>
    <property type="project" value="UniProtKB-UniRule"/>
</dbReference>
<evidence type="ECO:0000256" key="5">
    <source>
        <dbReference type="ARBA" id="ARBA00022801"/>
    </source>
</evidence>
<dbReference type="eggNOG" id="COG1487">
    <property type="taxonomic scope" value="Bacteria"/>
</dbReference>
<evidence type="ECO:0000256" key="8">
    <source>
        <dbReference type="HAMAP-Rule" id="MF_00265"/>
    </source>
</evidence>
<dbReference type="Proteomes" id="UP000011021">
    <property type="component" value="Unassembled WGS sequence"/>
</dbReference>
<name>E7RYK3_9BURK</name>
<keyword evidence="6 8" id="KW-0460">Magnesium</keyword>
<dbReference type="GO" id="GO:0090729">
    <property type="term" value="F:toxin activity"/>
    <property type="evidence" value="ECO:0007669"/>
    <property type="project" value="UniProtKB-KW"/>
</dbReference>
<keyword evidence="4 8" id="KW-0479">Metal-binding</keyword>
<dbReference type="InterPro" id="IPR029060">
    <property type="entry name" value="PIN-like_dom_sf"/>
</dbReference>
<dbReference type="EMBL" id="AEQP01000017">
    <property type="protein sequence ID" value="EFV94511.1"/>
    <property type="molecule type" value="Genomic_DNA"/>
</dbReference>
<dbReference type="STRING" id="887898.HMPREF0551_1767"/>